<sequence length="65" mass="7232">MKTAKQLNFEELDAEWTELIVTARRLGLSTNEIREFLHNPMMSVIDAVAGTGRSPHHSALLNAAQ</sequence>
<evidence type="ECO:0000313" key="2">
    <source>
        <dbReference type="EMBL" id="UQZ85712.1"/>
    </source>
</evidence>
<dbReference type="RefSeq" id="WP_349655163.1">
    <property type="nucleotide sequence ID" value="NZ_CP027059.1"/>
</dbReference>
<evidence type="ECO:0000313" key="3">
    <source>
        <dbReference type="Proteomes" id="UP001057134"/>
    </source>
</evidence>
<feature type="domain" description="Sin" evidence="1">
    <location>
        <begin position="3"/>
        <end position="41"/>
    </location>
</feature>
<dbReference type="SUPFAM" id="SSF47406">
    <property type="entry name" value="SinR repressor dimerisation domain-like"/>
    <property type="match status" value="1"/>
</dbReference>
<dbReference type="EMBL" id="CP027059">
    <property type="protein sequence ID" value="UQZ85712.1"/>
    <property type="molecule type" value="Genomic_DNA"/>
</dbReference>
<keyword evidence="3" id="KW-1185">Reference proteome</keyword>
<reference evidence="2" key="2">
    <citation type="journal article" date="2021" name="J Anim Sci Technol">
        <title>Complete genome sequence of Paenibacillus konkukensis sp. nov. SK3146 as a potential probiotic strain.</title>
        <authorList>
            <person name="Jung H.I."/>
            <person name="Park S."/>
            <person name="Niu K.M."/>
            <person name="Lee S.W."/>
            <person name="Kothari D."/>
            <person name="Yi K.J."/>
            <person name="Kim S.K."/>
        </authorList>
    </citation>
    <scope>NUCLEOTIDE SEQUENCE</scope>
    <source>
        <strain evidence="2">SK3146</strain>
    </source>
</reference>
<dbReference type="InterPro" id="IPR010981">
    <property type="entry name" value="SinR/SinI_dimer_dom"/>
</dbReference>
<gene>
    <name evidence="2" type="ORF">SK3146_05001</name>
</gene>
<name>A0ABY4RUJ0_9BACL</name>
<reference evidence="2" key="1">
    <citation type="submission" date="2018-02" db="EMBL/GenBank/DDBJ databases">
        <authorList>
            <person name="Kim S.-K."/>
            <person name="Jung H.-I."/>
            <person name="Lee S.-W."/>
        </authorList>
    </citation>
    <scope>NUCLEOTIDE SEQUENCE</scope>
    <source>
        <strain evidence="2">SK3146</strain>
    </source>
</reference>
<protein>
    <submittedName>
        <fullName evidence="2">Anti-repressor SinI</fullName>
    </submittedName>
</protein>
<evidence type="ECO:0000259" key="1">
    <source>
        <dbReference type="PROSITE" id="PS51500"/>
    </source>
</evidence>
<dbReference type="Proteomes" id="UP001057134">
    <property type="component" value="Chromosome"/>
</dbReference>
<accession>A0ABY4RUJ0</accession>
<dbReference type="InterPro" id="IPR036281">
    <property type="entry name" value="SinR/SinI_dimer_dom_sf"/>
</dbReference>
<organism evidence="2 3">
    <name type="scientific">Paenibacillus konkukensis</name>
    <dbReference type="NCBI Taxonomy" id="2020716"/>
    <lineage>
        <taxon>Bacteria</taxon>
        <taxon>Bacillati</taxon>
        <taxon>Bacillota</taxon>
        <taxon>Bacilli</taxon>
        <taxon>Bacillales</taxon>
        <taxon>Paenibacillaceae</taxon>
        <taxon>Paenibacillus</taxon>
    </lineage>
</organism>
<proteinExistence type="predicted"/>
<dbReference type="PROSITE" id="PS51500">
    <property type="entry name" value="SIN"/>
    <property type="match status" value="1"/>
</dbReference>
<dbReference type="Pfam" id="PF08671">
    <property type="entry name" value="SinI"/>
    <property type="match status" value="1"/>
</dbReference>